<accession>W2TVB9</accession>
<protein>
    <submittedName>
        <fullName evidence="1">Uncharacterized protein</fullName>
    </submittedName>
</protein>
<sequence length="127" mass="14197">MSGAEPHKEAILFHFSLAEQIKFHVNNPIRELQKKKDLAMDRITKTVKEIFSASQVIETWKTAPKLTKSFLRQQRNPSTGTTGCSTGWETRPSSVTIPVTISLQAVPLCVYDKLLNSNIIPSVILCT</sequence>
<evidence type="ECO:0000313" key="2">
    <source>
        <dbReference type="Proteomes" id="UP000053676"/>
    </source>
</evidence>
<organism evidence="1 2">
    <name type="scientific">Necator americanus</name>
    <name type="common">Human hookworm</name>
    <dbReference type="NCBI Taxonomy" id="51031"/>
    <lineage>
        <taxon>Eukaryota</taxon>
        <taxon>Metazoa</taxon>
        <taxon>Ecdysozoa</taxon>
        <taxon>Nematoda</taxon>
        <taxon>Chromadorea</taxon>
        <taxon>Rhabditida</taxon>
        <taxon>Rhabditina</taxon>
        <taxon>Rhabditomorpha</taxon>
        <taxon>Strongyloidea</taxon>
        <taxon>Ancylostomatidae</taxon>
        <taxon>Bunostominae</taxon>
        <taxon>Necator</taxon>
    </lineage>
</organism>
<gene>
    <name evidence="1" type="ORF">NECAME_16727</name>
</gene>
<dbReference type="Proteomes" id="UP000053676">
    <property type="component" value="Unassembled WGS sequence"/>
</dbReference>
<dbReference type="EMBL" id="KI657707">
    <property type="protein sequence ID" value="ETN85599.1"/>
    <property type="molecule type" value="Genomic_DNA"/>
</dbReference>
<proteinExistence type="predicted"/>
<dbReference type="AlphaFoldDB" id="W2TVB9"/>
<reference evidence="2" key="1">
    <citation type="journal article" date="2014" name="Nat. Genet.">
        <title>Genome of the human hookworm Necator americanus.</title>
        <authorList>
            <person name="Tang Y.T."/>
            <person name="Gao X."/>
            <person name="Rosa B.A."/>
            <person name="Abubucker S."/>
            <person name="Hallsworth-Pepin K."/>
            <person name="Martin J."/>
            <person name="Tyagi R."/>
            <person name="Heizer E."/>
            <person name="Zhang X."/>
            <person name="Bhonagiri-Palsikar V."/>
            <person name="Minx P."/>
            <person name="Warren W.C."/>
            <person name="Wang Q."/>
            <person name="Zhan B."/>
            <person name="Hotez P.J."/>
            <person name="Sternberg P.W."/>
            <person name="Dougall A."/>
            <person name="Gaze S.T."/>
            <person name="Mulvenna J."/>
            <person name="Sotillo J."/>
            <person name="Ranganathan S."/>
            <person name="Rabelo E.M."/>
            <person name="Wilson R.K."/>
            <person name="Felgner P.L."/>
            <person name="Bethony J."/>
            <person name="Hawdon J.M."/>
            <person name="Gasser R.B."/>
            <person name="Loukas A."/>
            <person name="Mitreva M."/>
        </authorList>
    </citation>
    <scope>NUCLEOTIDE SEQUENCE [LARGE SCALE GENOMIC DNA]</scope>
</reference>
<keyword evidence="2" id="KW-1185">Reference proteome</keyword>
<name>W2TVB9_NECAM</name>
<evidence type="ECO:0000313" key="1">
    <source>
        <dbReference type="EMBL" id="ETN85599.1"/>
    </source>
</evidence>
<dbReference type="KEGG" id="nai:NECAME_16727"/>